<accession>F4KUB9</accession>
<dbReference type="Gene3D" id="3.30.1370.100">
    <property type="entry name" value="MutL, C-terminal domain, regulatory subdomain"/>
    <property type="match status" value="1"/>
</dbReference>
<evidence type="ECO:0000259" key="8">
    <source>
        <dbReference type="SMART" id="SM01340"/>
    </source>
</evidence>
<dbReference type="GO" id="GO:0006298">
    <property type="term" value="P:mismatch repair"/>
    <property type="evidence" value="ECO:0007669"/>
    <property type="project" value="UniProtKB-UniRule"/>
</dbReference>
<evidence type="ECO:0000313" key="10">
    <source>
        <dbReference type="Proteomes" id="UP000008461"/>
    </source>
</evidence>
<dbReference type="RefSeq" id="WP_013765742.1">
    <property type="nucleotide sequence ID" value="NC_015510.1"/>
</dbReference>
<name>F4KUB9_HALH1</name>
<reference key="2">
    <citation type="submission" date="2011-04" db="EMBL/GenBank/DDBJ databases">
        <title>Complete sequence of chromosome of Haliscomenobacter hydrossis DSM 1100.</title>
        <authorList>
            <consortium name="US DOE Joint Genome Institute (JGI-PGF)"/>
            <person name="Lucas S."/>
            <person name="Han J."/>
            <person name="Lapidus A."/>
            <person name="Bruce D."/>
            <person name="Goodwin L."/>
            <person name="Pitluck S."/>
            <person name="Peters L."/>
            <person name="Kyrpides N."/>
            <person name="Mavromatis K."/>
            <person name="Ivanova N."/>
            <person name="Ovchinnikova G."/>
            <person name="Pagani I."/>
            <person name="Daligault H."/>
            <person name="Detter J.C."/>
            <person name="Han C."/>
            <person name="Land M."/>
            <person name="Hauser L."/>
            <person name="Markowitz V."/>
            <person name="Cheng J.-F."/>
            <person name="Hugenholtz P."/>
            <person name="Woyke T."/>
            <person name="Wu D."/>
            <person name="Verbarg S."/>
            <person name="Frueling A."/>
            <person name="Brambilla E."/>
            <person name="Klenk H.-P."/>
            <person name="Eisen J.A."/>
        </authorList>
    </citation>
    <scope>NUCLEOTIDE SEQUENCE</scope>
    <source>
        <strain>DSM 1100</strain>
    </source>
</reference>
<evidence type="ECO:0000256" key="3">
    <source>
        <dbReference type="ARBA" id="ARBA00022763"/>
    </source>
</evidence>
<dbReference type="SUPFAM" id="SSF55874">
    <property type="entry name" value="ATPase domain of HSP90 chaperone/DNA topoisomerase II/histidine kinase"/>
    <property type="match status" value="1"/>
</dbReference>
<dbReference type="InterPro" id="IPR042121">
    <property type="entry name" value="MutL_C_regsub"/>
</dbReference>
<gene>
    <name evidence="5" type="primary">mutL</name>
    <name evidence="9" type="ordered locus">Halhy_3342</name>
</gene>
<dbReference type="KEGG" id="hhy:Halhy_3342"/>
<feature type="compositionally biased region" description="Basic and acidic residues" evidence="6">
    <location>
        <begin position="371"/>
        <end position="392"/>
    </location>
</feature>
<dbReference type="InterPro" id="IPR014721">
    <property type="entry name" value="Ribsml_uS5_D2-typ_fold_subgr"/>
</dbReference>
<dbReference type="SUPFAM" id="SSF54211">
    <property type="entry name" value="Ribosomal protein S5 domain 2-like"/>
    <property type="match status" value="1"/>
</dbReference>
<dbReference type="GO" id="GO:0032300">
    <property type="term" value="C:mismatch repair complex"/>
    <property type="evidence" value="ECO:0007669"/>
    <property type="project" value="InterPro"/>
</dbReference>
<dbReference type="Gene3D" id="3.30.565.10">
    <property type="entry name" value="Histidine kinase-like ATPase, C-terminal domain"/>
    <property type="match status" value="1"/>
</dbReference>
<evidence type="ECO:0000256" key="6">
    <source>
        <dbReference type="SAM" id="MobiDB-lite"/>
    </source>
</evidence>
<dbReference type="InterPro" id="IPR020568">
    <property type="entry name" value="Ribosomal_Su5_D2-typ_SF"/>
</dbReference>
<dbReference type="Gene3D" id="3.30.230.10">
    <property type="match status" value="1"/>
</dbReference>
<dbReference type="InterPro" id="IPR014762">
    <property type="entry name" value="DNA_mismatch_repair_CS"/>
</dbReference>
<evidence type="ECO:0000256" key="4">
    <source>
        <dbReference type="ARBA" id="ARBA00023204"/>
    </source>
</evidence>
<comment type="function">
    <text evidence="5">This protein is involved in the repair of mismatches in DNA. It is required for dam-dependent methyl-directed DNA mismatch repair. May act as a 'molecular matchmaker', a protein that promotes the formation of a stable complex between two or more DNA-binding proteins in an ATP-dependent manner without itself being part of a final effector complex.</text>
</comment>
<evidence type="ECO:0000256" key="1">
    <source>
        <dbReference type="ARBA" id="ARBA00006082"/>
    </source>
</evidence>
<dbReference type="Pfam" id="PF13589">
    <property type="entry name" value="HATPase_c_3"/>
    <property type="match status" value="1"/>
</dbReference>
<dbReference type="InterPro" id="IPR014790">
    <property type="entry name" value="MutL_C"/>
</dbReference>
<sequence>MADVIQLLPDSIANQIAAGEVIQRPASVVKELMENSVDAGSKNIKLIVKDAGRTLIQVIDDGCGMSETDARMSFERHATSKIRSADDLFAIRTMGFRGEALASIASVAQVELRTRRHASEVGTLIQAEGSKVKSQEPCQTAAGTSFAVKNLFFNVPARRNFLKANTVEFRHILDEFERIVLANADVFFSLHHNGSEVFHLPPGNLRQRILGVFGNAVNTRLVPVVEETDIIQIKGFVGKPEFAKKVRGEQYFFVNSRFIKSSYLHHAVMSAYEEVLPKEMYPFYLLFLDIDPARIDVNVHPTKQEIKFEDDRLVYNYLKVAVRHGLGQHGVMPSLDFEQETSLQLPYLSSKMDQDKPFTTPPRNSSAWQSDEPKAFNSGKEDHAEQHREENNLRNWQLLYKDLGGASEGDGMGEGDDASGMQTMTIGSSWAQDEATTGPSTEEPFGKQQKVPYQIHGTYIVSQIKSGYMLIDQQAAHERILYENYLSMMNENRAATQQQLFPITLNFSPNDAEILKDLLPDIQLLGFDVQEFGGNSFVVNGLPVELAGKQNERSVMETLLEQHKIGLELQLNTRESLARSMARSAAVKRGQLLNEVEMQALMDQLFACSMPYRSPFGKKCFVTYELEDLQKHFE</sequence>
<feature type="domain" description="DNA mismatch repair protein S5" evidence="8">
    <location>
        <begin position="209"/>
        <end position="327"/>
    </location>
</feature>
<dbReference type="InterPro" id="IPR038973">
    <property type="entry name" value="MutL/Mlh/Pms-like"/>
</dbReference>
<dbReference type="HAMAP" id="MF_00149">
    <property type="entry name" value="DNA_mis_repair"/>
    <property type="match status" value="1"/>
</dbReference>
<dbReference type="InterPro" id="IPR037198">
    <property type="entry name" value="MutL_C_sf"/>
</dbReference>
<dbReference type="FunFam" id="3.30.565.10:FF:000003">
    <property type="entry name" value="DNA mismatch repair endonuclease MutL"/>
    <property type="match status" value="1"/>
</dbReference>
<dbReference type="GO" id="GO:0030983">
    <property type="term" value="F:mismatched DNA binding"/>
    <property type="evidence" value="ECO:0007669"/>
    <property type="project" value="InterPro"/>
</dbReference>
<dbReference type="Pfam" id="PF08676">
    <property type="entry name" value="MutL_C"/>
    <property type="match status" value="1"/>
</dbReference>
<dbReference type="PANTHER" id="PTHR10073">
    <property type="entry name" value="DNA MISMATCH REPAIR PROTEIN MLH, PMS, MUTL"/>
    <property type="match status" value="1"/>
</dbReference>
<dbReference type="OrthoDB" id="9763467at2"/>
<evidence type="ECO:0000259" key="7">
    <source>
        <dbReference type="SMART" id="SM00853"/>
    </source>
</evidence>
<evidence type="ECO:0000256" key="2">
    <source>
        <dbReference type="ARBA" id="ARBA00021975"/>
    </source>
</evidence>
<dbReference type="Pfam" id="PF01119">
    <property type="entry name" value="DNA_mis_repair"/>
    <property type="match status" value="1"/>
</dbReference>
<protein>
    <recommendedName>
        <fullName evidence="2 5">DNA mismatch repair protein MutL</fullName>
    </recommendedName>
</protein>
<dbReference type="STRING" id="760192.Halhy_3342"/>
<dbReference type="InterPro" id="IPR020667">
    <property type="entry name" value="DNA_mismatch_repair_MutL"/>
</dbReference>
<dbReference type="AlphaFoldDB" id="F4KUB9"/>
<reference evidence="9 10" key="1">
    <citation type="journal article" date="2011" name="Stand. Genomic Sci.">
        <title>Complete genome sequence of Haliscomenobacter hydrossis type strain (O).</title>
        <authorList>
            <consortium name="US DOE Joint Genome Institute (JGI-PGF)"/>
            <person name="Daligault H."/>
            <person name="Lapidus A."/>
            <person name="Zeytun A."/>
            <person name="Nolan M."/>
            <person name="Lucas S."/>
            <person name="Del Rio T.G."/>
            <person name="Tice H."/>
            <person name="Cheng J.F."/>
            <person name="Tapia R."/>
            <person name="Han C."/>
            <person name="Goodwin L."/>
            <person name="Pitluck S."/>
            <person name="Liolios K."/>
            <person name="Pagani I."/>
            <person name="Ivanova N."/>
            <person name="Huntemann M."/>
            <person name="Mavromatis K."/>
            <person name="Mikhailova N."/>
            <person name="Pati A."/>
            <person name="Chen A."/>
            <person name="Palaniappan K."/>
            <person name="Land M."/>
            <person name="Hauser L."/>
            <person name="Brambilla E.M."/>
            <person name="Rohde M."/>
            <person name="Verbarg S."/>
            <person name="Goker M."/>
            <person name="Bristow J."/>
            <person name="Eisen J.A."/>
            <person name="Markowitz V."/>
            <person name="Hugenholtz P."/>
            <person name="Kyrpides N.C."/>
            <person name="Klenk H.P."/>
            <person name="Woyke T."/>
        </authorList>
    </citation>
    <scope>NUCLEOTIDE SEQUENCE [LARGE SCALE GENOMIC DNA]</scope>
    <source>
        <strain evidence="10">ATCC 27775 / DSM 1100 / LMG 10767 / O</strain>
    </source>
</reference>
<feature type="domain" description="MutL C-terminal dimerisation" evidence="7">
    <location>
        <begin position="451"/>
        <end position="593"/>
    </location>
</feature>
<dbReference type="GO" id="GO:0005524">
    <property type="term" value="F:ATP binding"/>
    <property type="evidence" value="ECO:0007669"/>
    <property type="project" value="InterPro"/>
</dbReference>
<dbReference type="InterPro" id="IPR042120">
    <property type="entry name" value="MutL_C_dimsub"/>
</dbReference>
<dbReference type="InterPro" id="IPR013507">
    <property type="entry name" value="DNA_mismatch_S5_2-like"/>
</dbReference>
<dbReference type="GO" id="GO:0016887">
    <property type="term" value="F:ATP hydrolysis activity"/>
    <property type="evidence" value="ECO:0007669"/>
    <property type="project" value="InterPro"/>
</dbReference>
<dbReference type="SUPFAM" id="SSF118116">
    <property type="entry name" value="DNA mismatch repair protein MutL"/>
    <property type="match status" value="1"/>
</dbReference>
<dbReference type="Gene3D" id="3.30.1540.20">
    <property type="entry name" value="MutL, C-terminal domain, dimerisation subdomain"/>
    <property type="match status" value="1"/>
</dbReference>
<comment type="similarity">
    <text evidence="1 5">Belongs to the DNA mismatch repair MutL/HexB family.</text>
</comment>
<dbReference type="EMBL" id="CP002691">
    <property type="protein sequence ID" value="AEE51201.1"/>
    <property type="molecule type" value="Genomic_DNA"/>
</dbReference>
<keyword evidence="10" id="KW-1185">Reference proteome</keyword>
<evidence type="ECO:0000313" key="9">
    <source>
        <dbReference type="EMBL" id="AEE51201.1"/>
    </source>
</evidence>
<dbReference type="HOGENOM" id="CLU_004131_4_0_10"/>
<dbReference type="SMART" id="SM01340">
    <property type="entry name" value="DNA_mis_repair"/>
    <property type="match status" value="1"/>
</dbReference>
<proteinExistence type="inferred from homology"/>
<evidence type="ECO:0000256" key="5">
    <source>
        <dbReference type="HAMAP-Rule" id="MF_00149"/>
    </source>
</evidence>
<dbReference type="CDD" id="cd00782">
    <property type="entry name" value="MutL_Trans"/>
    <property type="match status" value="1"/>
</dbReference>
<dbReference type="PROSITE" id="PS00058">
    <property type="entry name" value="DNA_MISMATCH_REPAIR_1"/>
    <property type="match status" value="1"/>
</dbReference>
<feature type="region of interest" description="Disordered" evidence="6">
    <location>
        <begin position="351"/>
        <end position="393"/>
    </location>
</feature>
<keyword evidence="4 5" id="KW-0234">DNA repair</keyword>
<dbReference type="eggNOG" id="COG0323">
    <property type="taxonomic scope" value="Bacteria"/>
</dbReference>
<dbReference type="InterPro" id="IPR036890">
    <property type="entry name" value="HATPase_C_sf"/>
</dbReference>
<keyword evidence="3 5" id="KW-0227">DNA damage</keyword>
<dbReference type="InterPro" id="IPR002099">
    <property type="entry name" value="MutL/Mlh/PMS"/>
</dbReference>
<dbReference type="NCBIfam" id="TIGR00585">
    <property type="entry name" value="mutl"/>
    <property type="match status" value="1"/>
</dbReference>
<dbReference type="Proteomes" id="UP000008461">
    <property type="component" value="Chromosome"/>
</dbReference>
<organism evidence="9 10">
    <name type="scientific">Haliscomenobacter hydrossis (strain ATCC 27775 / DSM 1100 / LMG 10767 / O)</name>
    <dbReference type="NCBI Taxonomy" id="760192"/>
    <lineage>
        <taxon>Bacteria</taxon>
        <taxon>Pseudomonadati</taxon>
        <taxon>Bacteroidota</taxon>
        <taxon>Saprospiria</taxon>
        <taxon>Saprospirales</taxon>
        <taxon>Haliscomenobacteraceae</taxon>
        <taxon>Haliscomenobacter</taxon>
    </lineage>
</organism>
<dbReference type="SMART" id="SM00853">
    <property type="entry name" value="MutL_C"/>
    <property type="match status" value="1"/>
</dbReference>
<dbReference type="GO" id="GO:0140664">
    <property type="term" value="F:ATP-dependent DNA damage sensor activity"/>
    <property type="evidence" value="ECO:0007669"/>
    <property type="project" value="InterPro"/>
</dbReference>
<dbReference type="CDD" id="cd16926">
    <property type="entry name" value="HATPase_MutL-MLH-PMS-like"/>
    <property type="match status" value="1"/>
</dbReference>
<dbReference type="PANTHER" id="PTHR10073:SF12">
    <property type="entry name" value="DNA MISMATCH REPAIR PROTEIN MLH1"/>
    <property type="match status" value="1"/>
</dbReference>